<evidence type="ECO:0000313" key="2">
    <source>
        <dbReference type="EMBL" id="SER10496.1"/>
    </source>
</evidence>
<dbReference type="PANTHER" id="PTHR33993:SF14">
    <property type="entry name" value="GB|AAF24581.1"/>
    <property type="match status" value="1"/>
</dbReference>
<dbReference type="InterPro" id="IPR037523">
    <property type="entry name" value="VOC_core"/>
</dbReference>
<gene>
    <name evidence="2" type="ORF">SAMN04487818_101595</name>
</gene>
<dbReference type="AlphaFoldDB" id="A0A1H9LGD6"/>
<organism evidence="2 3">
    <name type="scientific">Actinokineospora terrae</name>
    <dbReference type="NCBI Taxonomy" id="155974"/>
    <lineage>
        <taxon>Bacteria</taxon>
        <taxon>Bacillati</taxon>
        <taxon>Actinomycetota</taxon>
        <taxon>Actinomycetes</taxon>
        <taxon>Pseudonocardiales</taxon>
        <taxon>Pseudonocardiaceae</taxon>
        <taxon>Actinokineospora</taxon>
    </lineage>
</organism>
<dbReference type="Gene3D" id="3.10.180.10">
    <property type="entry name" value="2,3-Dihydroxybiphenyl 1,2-Dioxygenase, domain 1"/>
    <property type="match status" value="1"/>
</dbReference>
<dbReference type="EMBL" id="FOGI01000001">
    <property type="protein sequence ID" value="SER10496.1"/>
    <property type="molecule type" value="Genomic_DNA"/>
</dbReference>
<evidence type="ECO:0000313" key="3">
    <source>
        <dbReference type="Proteomes" id="UP000199051"/>
    </source>
</evidence>
<dbReference type="InterPro" id="IPR004360">
    <property type="entry name" value="Glyas_Fos-R_dOase_dom"/>
</dbReference>
<dbReference type="Pfam" id="PF00903">
    <property type="entry name" value="Glyoxalase"/>
    <property type="match status" value="1"/>
</dbReference>
<reference evidence="3" key="1">
    <citation type="submission" date="2016-10" db="EMBL/GenBank/DDBJ databases">
        <authorList>
            <person name="Varghese N."/>
            <person name="Submissions S."/>
        </authorList>
    </citation>
    <scope>NUCLEOTIDE SEQUENCE [LARGE SCALE GENOMIC DNA]</scope>
    <source>
        <strain evidence="3">DSM 44260</strain>
    </source>
</reference>
<keyword evidence="3" id="KW-1185">Reference proteome</keyword>
<proteinExistence type="predicted"/>
<name>A0A1H9LGD6_9PSEU</name>
<protein>
    <recommendedName>
        <fullName evidence="1">VOC domain-containing protein</fullName>
    </recommendedName>
</protein>
<feature type="domain" description="VOC" evidence="1">
    <location>
        <begin position="7"/>
        <end position="121"/>
    </location>
</feature>
<dbReference type="PROSITE" id="PS51819">
    <property type="entry name" value="VOC"/>
    <property type="match status" value="1"/>
</dbReference>
<dbReference type="InterPro" id="IPR052164">
    <property type="entry name" value="Anthracycline_SecMetBiosynth"/>
</dbReference>
<dbReference type="STRING" id="155974.SAMN04487818_101595"/>
<sequence>MPNNAIGPNFLTLQVRDLDRARDFYTNVVGFTTTETAAPNAVVLDTQPIKLALRKAVIDLDSVPELGWGVVLWVKAEDPDKLAEVVSAAGVTITKPPCDGFCGREFQFKDPDGYELTVYEG</sequence>
<dbReference type="SUPFAM" id="SSF54593">
    <property type="entry name" value="Glyoxalase/Bleomycin resistance protein/Dihydroxybiphenyl dioxygenase"/>
    <property type="match status" value="1"/>
</dbReference>
<dbReference type="PANTHER" id="PTHR33993">
    <property type="entry name" value="GLYOXALASE-RELATED"/>
    <property type="match status" value="1"/>
</dbReference>
<dbReference type="RefSeq" id="WP_092774802.1">
    <property type="nucleotide sequence ID" value="NZ_FOGI01000001.1"/>
</dbReference>
<accession>A0A1H9LGD6</accession>
<evidence type="ECO:0000259" key="1">
    <source>
        <dbReference type="PROSITE" id="PS51819"/>
    </source>
</evidence>
<dbReference type="InterPro" id="IPR029068">
    <property type="entry name" value="Glyas_Bleomycin-R_OHBP_Dase"/>
</dbReference>
<dbReference type="Proteomes" id="UP000199051">
    <property type="component" value="Unassembled WGS sequence"/>
</dbReference>